<comment type="caution">
    <text evidence="2">The sequence shown here is derived from an EMBL/GenBank/DDBJ whole genome shotgun (WGS) entry which is preliminary data.</text>
</comment>
<dbReference type="SUPFAM" id="SSF48452">
    <property type="entry name" value="TPR-like"/>
    <property type="match status" value="1"/>
</dbReference>
<dbReference type="InterPro" id="IPR033985">
    <property type="entry name" value="SusD-like_N"/>
</dbReference>
<dbReference type="RefSeq" id="WP_158643807.1">
    <property type="nucleotide sequence ID" value="NZ_CP042431.1"/>
</dbReference>
<dbReference type="Proteomes" id="UP000293874">
    <property type="component" value="Unassembled WGS sequence"/>
</dbReference>
<protein>
    <submittedName>
        <fullName evidence="2">SusD-like starch-binding protein associating with outer membrane</fullName>
    </submittedName>
</protein>
<dbReference type="AlphaFoldDB" id="A0A4Q7MUN4"/>
<evidence type="ECO:0000259" key="1">
    <source>
        <dbReference type="Pfam" id="PF14322"/>
    </source>
</evidence>
<feature type="domain" description="SusD-like N-terminal" evidence="1">
    <location>
        <begin position="16"/>
        <end position="221"/>
    </location>
</feature>
<dbReference type="OrthoDB" id="653598at2"/>
<dbReference type="Pfam" id="PF14322">
    <property type="entry name" value="SusD-like_3"/>
    <property type="match status" value="1"/>
</dbReference>
<gene>
    <name evidence="2" type="ORF">EV199_3592</name>
</gene>
<evidence type="ECO:0000313" key="2">
    <source>
        <dbReference type="EMBL" id="RZS71684.1"/>
    </source>
</evidence>
<reference evidence="2 3" key="1">
    <citation type="submission" date="2019-02" db="EMBL/GenBank/DDBJ databases">
        <title>Genomic Encyclopedia of Type Strains, Phase IV (KMG-IV): sequencing the most valuable type-strain genomes for metagenomic binning, comparative biology and taxonomic classification.</title>
        <authorList>
            <person name="Goeker M."/>
        </authorList>
    </citation>
    <scope>NUCLEOTIDE SEQUENCE [LARGE SCALE GENOMIC DNA]</scope>
    <source>
        <strain evidence="2 3">DSM 18116</strain>
    </source>
</reference>
<accession>A0A4Q7MUN4</accession>
<evidence type="ECO:0000313" key="3">
    <source>
        <dbReference type="Proteomes" id="UP000293874"/>
    </source>
</evidence>
<organism evidence="2 3">
    <name type="scientific">Pseudobacter ginsenosidimutans</name>
    <dbReference type="NCBI Taxonomy" id="661488"/>
    <lineage>
        <taxon>Bacteria</taxon>
        <taxon>Pseudomonadati</taxon>
        <taxon>Bacteroidota</taxon>
        <taxon>Chitinophagia</taxon>
        <taxon>Chitinophagales</taxon>
        <taxon>Chitinophagaceae</taxon>
        <taxon>Pseudobacter</taxon>
    </lineage>
</organism>
<keyword evidence="3" id="KW-1185">Reference proteome</keyword>
<dbReference type="Gene3D" id="1.25.40.390">
    <property type="match status" value="1"/>
</dbReference>
<dbReference type="GO" id="GO:0009279">
    <property type="term" value="C:cell outer membrane"/>
    <property type="evidence" value="ECO:0007669"/>
    <property type="project" value="UniProtKB-SubCell"/>
</dbReference>
<dbReference type="InterPro" id="IPR011990">
    <property type="entry name" value="TPR-like_helical_dom_sf"/>
</dbReference>
<proteinExistence type="predicted"/>
<dbReference type="EMBL" id="SGXA01000002">
    <property type="protein sequence ID" value="RZS71684.1"/>
    <property type="molecule type" value="Genomic_DNA"/>
</dbReference>
<name>A0A4Q7MUN4_9BACT</name>
<sequence length="455" mass="51691">MASLATALFTLPSCQKFLDSKPSSSQVIPSKLKDLRAMMDNNGKINNQGATSVLEHYSDYFKMDKEDLDKLTYTTKEFYTFGQDYYTEQFFLNGWTYSFTPVYYANTVLDLLPKVKNDDPVEWRRIKGAALFVRANAFFHLLKCFSPIYIKGDEAANKKPGIPLRLDPDVNAISKRSTVKEAYEQVVADLKEAIQLLPPKEQYNTRPDKASAYGSLSRVYLVMQEFELAGKYADSSLKIDHSLFDFNELDLNAQLPFENYNKETLYYSTSTSTDLFYPTRNGYIDNNLVASYDENDLRKAAFFLIDNKGHSQFKGSYTGSSSGSFMIGVCVDEMYLTLAESHARAGRKEDAMTALNTLLETRWRTGTFVPLTAANAQDALEIVLAERKKSLIYRGVRVMDQRRLNLEPQFAKPVVRVMDPGGENLTYTLAPNDLRYVFLLPHDVVQVTGMPQPER</sequence>